<dbReference type="InterPro" id="IPR008884">
    <property type="entry name" value="TylF_MeTrfase"/>
</dbReference>
<dbReference type="SUPFAM" id="SSF53335">
    <property type="entry name" value="S-adenosyl-L-methionine-dependent methyltransferases"/>
    <property type="match status" value="1"/>
</dbReference>
<accession>A0A2H0DYA0</accession>
<evidence type="ECO:0000313" key="1">
    <source>
        <dbReference type="EMBL" id="PIP86570.1"/>
    </source>
</evidence>
<proteinExistence type="predicted"/>
<evidence type="ECO:0008006" key="3">
    <source>
        <dbReference type="Google" id="ProtNLM"/>
    </source>
</evidence>
<sequence length="256" mass="29640">MSLKLSLKSGFPGTWESLRLRFSKIRRLKKHLSFLFRIGLSKNHLVLFRMIDFARPEYTMLRPMRLKMLYDLSNNIKENGVEGNIIECGVYQGGAAMIMAEPHKEEIKSGKRKVYLFDSFEGNPAPSAKDGPEMQNIYHPGFAKGRIEKVREIFSRWGLMNPNIHIVKGWFSETLSAYPKNKIALIHIDANLYESTKICLESLADLVQRGGYMVFDDYGTRAKGCTKAIDEFFQSRQITPDLKTYDNFSYYYKKDF</sequence>
<comment type="caution">
    <text evidence="1">The sequence shown here is derived from an EMBL/GenBank/DDBJ whole genome shotgun (WGS) entry which is preliminary data.</text>
</comment>
<dbReference type="Gene3D" id="3.40.50.150">
    <property type="entry name" value="Vaccinia Virus protein VP39"/>
    <property type="match status" value="1"/>
</dbReference>
<gene>
    <name evidence="1" type="ORF">COW82_01385</name>
</gene>
<dbReference type="AlphaFoldDB" id="A0A2H0DYA0"/>
<dbReference type="PANTHER" id="PTHR40036">
    <property type="entry name" value="MACROCIN O-METHYLTRANSFERASE"/>
    <property type="match status" value="1"/>
</dbReference>
<dbReference type="EMBL" id="PCTS01000019">
    <property type="protein sequence ID" value="PIP86570.1"/>
    <property type="molecule type" value="Genomic_DNA"/>
</dbReference>
<reference evidence="1 2" key="1">
    <citation type="submission" date="2017-09" db="EMBL/GenBank/DDBJ databases">
        <title>Depth-based differentiation of microbial function through sediment-hosted aquifers and enrichment of novel symbionts in the deep terrestrial subsurface.</title>
        <authorList>
            <person name="Probst A.J."/>
            <person name="Ladd B."/>
            <person name="Jarett J.K."/>
            <person name="Geller-Mcgrath D.E."/>
            <person name="Sieber C.M."/>
            <person name="Emerson J.B."/>
            <person name="Anantharaman K."/>
            <person name="Thomas B.C."/>
            <person name="Malmstrom R."/>
            <person name="Stieglmeier M."/>
            <person name="Klingl A."/>
            <person name="Woyke T."/>
            <person name="Ryan C.M."/>
            <person name="Banfield J.F."/>
        </authorList>
    </citation>
    <scope>NUCLEOTIDE SEQUENCE [LARGE SCALE GENOMIC DNA]</scope>
    <source>
        <strain evidence="1">CG22_combo_CG10-13_8_21_14_all_43_18</strain>
    </source>
</reference>
<dbReference type="InterPro" id="IPR029063">
    <property type="entry name" value="SAM-dependent_MTases_sf"/>
</dbReference>
<dbReference type="Proteomes" id="UP000231276">
    <property type="component" value="Unassembled WGS sequence"/>
</dbReference>
<protein>
    <recommendedName>
        <fullName evidence="3">Macrocin O-methyltransferase</fullName>
    </recommendedName>
</protein>
<name>A0A2H0DYA0_9BACT</name>
<dbReference type="Pfam" id="PF05711">
    <property type="entry name" value="TylF"/>
    <property type="match status" value="1"/>
</dbReference>
<dbReference type="PANTHER" id="PTHR40036:SF1">
    <property type="entry name" value="MACROCIN O-METHYLTRANSFERASE"/>
    <property type="match status" value="1"/>
</dbReference>
<organism evidence="1 2">
    <name type="scientific">Candidatus Campbellbacteria bacterium CG22_combo_CG10-13_8_21_14_all_43_18</name>
    <dbReference type="NCBI Taxonomy" id="1974530"/>
    <lineage>
        <taxon>Bacteria</taxon>
        <taxon>Candidatus Campbelliibacteriota</taxon>
    </lineage>
</organism>
<evidence type="ECO:0000313" key="2">
    <source>
        <dbReference type="Proteomes" id="UP000231276"/>
    </source>
</evidence>